<sequence>MFDPVSALCLSIPFLSFISEEVGGSDNMSTLESAFVPGRSLTDSVLLLQELVYHKEDGIPKMAIKVDL</sequence>
<evidence type="ECO:0000313" key="2">
    <source>
        <dbReference type="Proteomes" id="UP001454036"/>
    </source>
</evidence>
<reference evidence="1 2" key="1">
    <citation type="submission" date="2024-01" db="EMBL/GenBank/DDBJ databases">
        <title>The complete chloroplast genome sequence of Lithospermum erythrorhizon: insights into the phylogenetic relationship among Boraginaceae species and the maternal lineages of purple gromwells.</title>
        <authorList>
            <person name="Okada T."/>
            <person name="Watanabe K."/>
        </authorList>
    </citation>
    <scope>NUCLEOTIDE SEQUENCE [LARGE SCALE GENOMIC DNA]</scope>
</reference>
<proteinExistence type="predicted"/>
<evidence type="ECO:0000313" key="1">
    <source>
        <dbReference type="EMBL" id="GAA0147984.1"/>
    </source>
</evidence>
<dbReference type="AlphaFoldDB" id="A0AAV3P8R4"/>
<accession>A0AAV3P8R4</accession>
<keyword evidence="2" id="KW-1185">Reference proteome</keyword>
<protein>
    <submittedName>
        <fullName evidence="1">Uncharacterized protein</fullName>
    </submittedName>
</protein>
<gene>
    <name evidence="1" type="ORF">LIER_42977</name>
</gene>
<dbReference type="EMBL" id="BAABME010032023">
    <property type="protein sequence ID" value="GAA0147984.1"/>
    <property type="molecule type" value="Genomic_DNA"/>
</dbReference>
<name>A0AAV3P8R4_LITER</name>
<dbReference type="Proteomes" id="UP001454036">
    <property type="component" value="Unassembled WGS sequence"/>
</dbReference>
<comment type="caution">
    <text evidence="1">The sequence shown here is derived from an EMBL/GenBank/DDBJ whole genome shotgun (WGS) entry which is preliminary data.</text>
</comment>
<organism evidence="1 2">
    <name type="scientific">Lithospermum erythrorhizon</name>
    <name type="common">Purple gromwell</name>
    <name type="synonym">Lithospermum officinale var. erythrorhizon</name>
    <dbReference type="NCBI Taxonomy" id="34254"/>
    <lineage>
        <taxon>Eukaryota</taxon>
        <taxon>Viridiplantae</taxon>
        <taxon>Streptophyta</taxon>
        <taxon>Embryophyta</taxon>
        <taxon>Tracheophyta</taxon>
        <taxon>Spermatophyta</taxon>
        <taxon>Magnoliopsida</taxon>
        <taxon>eudicotyledons</taxon>
        <taxon>Gunneridae</taxon>
        <taxon>Pentapetalae</taxon>
        <taxon>asterids</taxon>
        <taxon>lamiids</taxon>
        <taxon>Boraginales</taxon>
        <taxon>Boraginaceae</taxon>
        <taxon>Boraginoideae</taxon>
        <taxon>Lithospermeae</taxon>
        <taxon>Lithospermum</taxon>
    </lineage>
</organism>